<name>A0A5B9QE60_9BACT</name>
<dbReference type="Pfam" id="PF00578">
    <property type="entry name" value="AhpC-TSA"/>
    <property type="match status" value="1"/>
</dbReference>
<dbReference type="KEGG" id="bgok:Pr1d_24900"/>
<evidence type="ECO:0000259" key="12">
    <source>
        <dbReference type="PROSITE" id="PS51352"/>
    </source>
</evidence>
<comment type="similarity">
    <text evidence="9">Belongs to the peroxiredoxin family. BCP/PrxQ subfamily.</text>
</comment>
<dbReference type="PROSITE" id="PS51352">
    <property type="entry name" value="THIOREDOXIN_2"/>
    <property type="match status" value="1"/>
</dbReference>
<sequence length="214" mass="23795">MSRLQGIQCLALVMGVIALQANAHSKELQEKTAKEAARSALKVGDHAIDGELVDADGNKILLSDLWKKNPLVVIWYRGGWCPICMRHLSGIQEAMPEIEKAGAKIVAIAPEKPEMTKQTAENNGFDFLLLSDQGNELGEKYGVVFKLDPDTATRYQQMFDLAKYNGDSSMRLPVPVAYVINQEGVITFAYVEPDYKQRVKPEDIINALKYVPNE</sequence>
<keyword evidence="3 13" id="KW-0575">Peroxidase</keyword>
<dbReference type="Gene3D" id="3.40.30.10">
    <property type="entry name" value="Glutaredoxin"/>
    <property type="match status" value="1"/>
</dbReference>
<evidence type="ECO:0000256" key="5">
    <source>
        <dbReference type="ARBA" id="ARBA00023002"/>
    </source>
</evidence>
<dbReference type="PANTHER" id="PTHR42801:SF7">
    <property type="entry name" value="SLL1159 PROTEIN"/>
    <property type="match status" value="1"/>
</dbReference>
<evidence type="ECO:0000256" key="10">
    <source>
        <dbReference type="ARBA" id="ARBA00042639"/>
    </source>
</evidence>
<keyword evidence="5 13" id="KW-0560">Oxidoreductase</keyword>
<evidence type="ECO:0000313" key="13">
    <source>
        <dbReference type="EMBL" id="QEG35196.1"/>
    </source>
</evidence>
<evidence type="ECO:0000256" key="7">
    <source>
        <dbReference type="ARBA" id="ARBA00023284"/>
    </source>
</evidence>
<reference evidence="13 14" key="1">
    <citation type="submission" date="2019-08" db="EMBL/GenBank/DDBJ databases">
        <title>Deep-cultivation of Planctomycetes and their phenomic and genomic characterization uncovers novel biology.</title>
        <authorList>
            <person name="Wiegand S."/>
            <person name="Jogler M."/>
            <person name="Boedeker C."/>
            <person name="Pinto D."/>
            <person name="Vollmers J."/>
            <person name="Rivas-Marin E."/>
            <person name="Kohn T."/>
            <person name="Peeters S.H."/>
            <person name="Heuer A."/>
            <person name="Rast P."/>
            <person name="Oberbeckmann S."/>
            <person name="Bunk B."/>
            <person name="Jeske O."/>
            <person name="Meyerdierks A."/>
            <person name="Storesund J.E."/>
            <person name="Kallscheuer N."/>
            <person name="Luecker S."/>
            <person name="Lage O.M."/>
            <person name="Pohl T."/>
            <person name="Merkel B.J."/>
            <person name="Hornburger P."/>
            <person name="Mueller R.-W."/>
            <person name="Bruemmer F."/>
            <person name="Labrenz M."/>
            <person name="Spormann A.M."/>
            <person name="Op den Camp H."/>
            <person name="Overmann J."/>
            <person name="Amann R."/>
            <person name="Jetten M.S.M."/>
            <person name="Mascher T."/>
            <person name="Medema M.H."/>
            <person name="Devos D.P."/>
            <person name="Kaster A.-K."/>
            <person name="Ovreas L."/>
            <person name="Rohde M."/>
            <person name="Galperin M.Y."/>
            <person name="Jogler C."/>
        </authorList>
    </citation>
    <scope>NUCLEOTIDE SEQUENCE [LARGE SCALE GENOMIC DNA]</scope>
    <source>
        <strain evidence="13 14">Pr1d</strain>
    </source>
</reference>
<proteinExistence type="inferred from homology"/>
<protein>
    <recommendedName>
        <fullName evidence="2">thioredoxin-dependent peroxiredoxin</fullName>
        <ecNumber evidence="2">1.11.1.24</ecNumber>
    </recommendedName>
    <alternativeName>
        <fullName evidence="8">Thioredoxin peroxidase</fullName>
    </alternativeName>
    <alternativeName>
        <fullName evidence="10">Thioredoxin-dependent peroxiredoxin Bcp</fullName>
    </alternativeName>
</protein>
<evidence type="ECO:0000256" key="4">
    <source>
        <dbReference type="ARBA" id="ARBA00022862"/>
    </source>
</evidence>
<evidence type="ECO:0000256" key="3">
    <source>
        <dbReference type="ARBA" id="ARBA00022559"/>
    </source>
</evidence>
<dbReference type="InterPro" id="IPR036249">
    <property type="entry name" value="Thioredoxin-like_sf"/>
</dbReference>
<dbReference type="EMBL" id="CP042913">
    <property type="protein sequence ID" value="QEG35196.1"/>
    <property type="molecule type" value="Genomic_DNA"/>
</dbReference>
<keyword evidence="6" id="KW-1015">Disulfide bond</keyword>
<keyword evidence="7" id="KW-0676">Redox-active center</keyword>
<dbReference type="CDD" id="cd02970">
    <property type="entry name" value="PRX_like2"/>
    <property type="match status" value="1"/>
</dbReference>
<evidence type="ECO:0000256" key="1">
    <source>
        <dbReference type="ARBA" id="ARBA00003330"/>
    </source>
</evidence>
<dbReference type="Proteomes" id="UP000323917">
    <property type="component" value="Chromosome"/>
</dbReference>
<dbReference type="AlphaFoldDB" id="A0A5B9QE60"/>
<gene>
    <name evidence="13" type="primary">bcp_5</name>
    <name evidence="13" type="ORF">Pr1d_24900</name>
</gene>
<accession>A0A5B9QE60</accession>
<evidence type="ECO:0000256" key="2">
    <source>
        <dbReference type="ARBA" id="ARBA00013017"/>
    </source>
</evidence>
<keyword evidence="14" id="KW-1185">Reference proteome</keyword>
<keyword evidence="4" id="KW-0049">Antioxidant</keyword>
<dbReference type="InterPro" id="IPR013766">
    <property type="entry name" value="Thioredoxin_domain"/>
</dbReference>
<evidence type="ECO:0000256" key="6">
    <source>
        <dbReference type="ARBA" id="ARBA00023157"/>
    </source>
</evidence>
<dbReference type="GO" id="GO:0034599">
    <property type="term" value="P:cellular response to oxidative stress"/>
    <property type="evidence" value="ECO:0007669"/>
    <property type="project" value="TreeGrafter"/>
</dbReference>
<dbReference type="EC" id="1.11.1.24" evidence="2"/>
<evidence type="ECO:0000256" key="11">
    <source>
        <dbReference type="ARBA" id="ARBA00049091"/>
    </source>
</evidence>
<comment type="function">
    <text evidence="1">Thiol-specific peroxidase that catalyzes the reduction of hydrogen peroxide and organic hydroperoxides to water and alcohols, respectively. Plays a role in cell protection against oxidative stress by detoxifying peroxides and as sensor of hydrogen peroxide-mediated signaling events.</text>
</comment>
<dbReference type="GO" id="GO:0045454">
    <property type="term" value="P:cell redox homeostasis"/>
    <property type="evidence" value="ECO:0007669"/>
    <property type="project" value="TreeGrafter"/>
</dbReference>
<dbReference type="PANTHER" id="PTHR42801">
    <property type="entry name" value="THIOREDOXIN-DEPENDENT PEROXIDE REDUCTASE"/>
    <property type="match status" value="1"/>
</dbReference>
<dbReference type="InterPro" id="IPR000866">
    <property type="entry name" value="AhpC/TSA"/>
</dbReference>
<organism evidence="13 14">
    <name type="scientific">Bythopirellula goksoeyrii</name>
    <dbReference type="NCBI Taxonomy" id="1400387"/>
    <lineage>
        <taxon>Bacteria</taxon>
        <taxon>Pseudomonadati</taxon>
        <taxon>Planctomycetota</taxon>
        <taxon>Planctomycetia</taxon>
        <taxon>Pirellulales</taxon>
        <taxon>Lacipirellulaceae</taxon>
        <taxon>Bythopirellula</taxon>
    </lineage>
</organism>
<evidence type="ECO:0000256" key="9">
    <source>
        <dbReference type="ARBA" id="ARBA00038489"/>
    </source>
</evidence>
<dbReference type="InterPro" id="IPR050924">
    <property type="entry name" value="Peroxiredoxin_BCP/PrxQ"/>
</dbReference>
<dbReference type="OrthoDB" id="9809746at2"/>
<comment type="catalytic activity">
    <reaction evidence="11">
        <text>a hydroperoxide + [thioredoxin]-dithiol = an alcohol + [thioredoxin]-disulfide + H2O</text>
        <dbReference type="Rhea" id="RHEA:62620"/>
        <dbReference type="Rhea" id="RHEA-COMP:10698"/>
        <dbReference type="Rhea" id="RHEA-COMP:10700"/>
        <dbReference type="ChEBI" id="CHEBI:15377"/>
        <dbReference type="ChEBI" id="CHEBI:29950"/>
        <dbReference type="ChEBI" id="CHEBI:30879"/>
        <dbReference type="ChEBI" id="CHEBI:35924"/>
        <dbReference type="ChEBI" id="CHEBI:50058"/>
        <dbReference type="EC" id="1.11.1.24"/>
    </reaction>
</comment>
<feature type="domain" description="Thioredoxin" evidence="12">
    <location>
        <begin position="41"/>
        <end position="213"/>
    </location>
</feature>
<evidence type="ECO:0000313" key="14">
    <source>
        <dbReference type="Proteomes" id="UP000323917"/>
    </source>
</evidence>
<dbReference type="GO" id="GO:0005737">
    <property type="term" value="C:cytoplasm"/>
    <property type="evidence" value="ECO:0007669"/>
    <property type="project" value="TreeGrafter"/>
</dbReference>
<dbReference type="GO" id="GO:0008379">
    <property type="term" value="F:thioredoxin peroxidase activity"/>
    <property type="evidence" value="ECO:0007669"/>
    <property type="project" value="TreeGrafter"/>
</dbReference>
<evidence type="ECO:0000256" key="8">
    <source>
        <dbReference type="ARBA" id="ARBA00032824"/>
    </source>
</evidence>
<dbReference type="SUPFAM" id="SSF52833">
    <property type="entry name" value="Thioredoxin-like"/>
    <property type="match status" value="1"/>
</dbReference>
<dbReference type="RefSeq" id="WP_148073737.1">
    <property type="nucleotide sequence ID" value="NZ_CP042913.1"/>
</dbReference>